<evidence type="ECO:0000313" key="1">
    <source>
        <dbReference type="EMBL" id="KAJ4708757.1"/>
    </source>
</evidence>
<accession>A0ACC1XBI1</accession>
<name>A0ACC1XBI1_MELAZ</name>
<sequence length="218" mass="23850">MSVKYCSYTKPVISKIYCSSSETVLVVRRRPHVISGGGFVVTDCSQKVVFRVEGCGVVGTNGELIVRDVNGDAVLLIRRKGGMVQALSLHRKWKGYAYGYEGSQKQVFSLKEPKPNSSCLLTNNVIAIRVSTDHNETTGSSKSWSNFEIKGYFPDRDCSIVDSVSNSIVAQVTMNLNMKATIASKDVYYVVVKPGMDQAFVVGVIATLDHIYGESTVC</sequence>
<proteinExistence type="predicted"/>
<evidence type="ECO:0000313" key="2">
    <source>
        <dbReference type="Proteomes" id="UP001164539"/>
    </source>
</evidence>
<organism evidence="1 2">
    <name type="scientific">Melia azedarach</name>
    <name type="common">Chinaberry tree</name>
    <dbReference type="NCBI Taxonomy" id="155640"/>
    <lineage>
        <taxon>Eukaryota</taxon>
        <taxon>Viridiplantae</taxon>
        <taxon>Streptophyta</taxon>
        <taxon>Embryophyta</taxon>
        <taxon>Tracheophyta</taxon>
        <taxon>Spermatophyta</taxon>
        <taxon>Magnoliopsida</taxon>
        <taxon>eudicotyledons</taxon>
        <taxon>Gunneridae</taxon>
        <taxon>Pentapetalae</taxon>
        <taxon>rosids</taxon>
        <taxon>malvids</taxon>
        <taxon>Sapindales</taxon>
        <taxon>Meliaceae</taxon>
        <taxon>Melia</taxon>
    </lineage>
</organism>
<reference evidence="1 2" key="1">
    <citation type="journal article" date="2023" name="Science">
        <title>Complex scaffold remodeling in plant triterpene biosynthesis.</title>
        <authorList>
            <person name="De La Pena R."/>
            <person name="Hodgson H."/>
            <person name="Liu J.C."/>
            <person name="Stephenson M.J."/>
            <person name="Martin A.C."/>
            <person name="Owen C."/>
            <person name="Harkess A."/>
            <person name="Leebens-Mack J."/>
            <person name="Jimenez L.E."/>
            <person name="Osbourn A."/>
            <person name="Sattely E.S."/>
        </authorList>
    </citation>
    <scope>NUCLEOTIDE SEQUENCE [LARGE SCALE GENOMIC DNA]</scope>
    <source>
        <strain evidence="2">cv. JPN11</strain>
        <tissue evidence="1">Leaf</tissue>
    </source>
</reference>
<protein>
    <submittedName>
        <fullName evidence="1">LURP-one-like protein</fullName>
    </submittedName>
</protein>
<gene>
    <name evidence="1" type="ORF">OWV82_018650</name>
</gene>
<comment type="caution">
    <text evidence="1">The sequence shown here is derived from an EMBL/GenBank/DDBJ whole genome shotgun (WGS) entry which is preliminary data.</text>
</comment>
<dbReference type="EMBL" id="CM051403">
    <property type="protein sequence ID" value="KAJ4708757.1"/>
    <property type="molecule type" value="Genomic_DNA"/>
</dbReference>
<keyword evidence="2" id="KW-1185">Reference proteome</keyword>
<dbReference type="Proteomes" id="UP001164539">
    <property type="component" value="Chromosome 10"/>
</dbReference>